<name>A0A813I1X9_POLGL</name>
<gene>
    <name evidence="6" type="ORF">PGLA2088_LOCUS3108</name>
</gene>
<evidence type="ECO:0000256" key="3">
    <source>
        <dbReference type="ARBA" id="ARBA00022691"/>
    </source>
</evidence>
<keyword evidence="3" id="KW-0949">S-adenosyl-L-methionine</keyword>
<evidence type="ECO:0000256" key="2">
    <source>
        <dbReference type="ARBA" id="ARBA00022679"/>
    </source>
</evidence>
<feature type="non-terminal residue" evidence="6">
    <location>
        <position position="1"/>
    </location>
</feature>
<evidence type="ECO:0000256" key="5">
    <source>
        <dbReference type="SAM" id="MobiDB-lite"/>
    </source>
</evidence>
<protein>
    <recommendedName>
        <fullName evidence="8">Caffeoyl-CoA O-methyltransferase</fullName>
    </recommendedName>
</protein>
<dbReference type="Pfam" id="PF01596">
    <property type="entry name" value="Methyltransf_3"/>
    <property type="match status" value="2"/>
</dbReference>
<reference evidence="6" key="1">
    <citation type="submission" date="2021-02" db="EMBL/GenBank/DDBJ databases">
        <authorList>
            <person name="Dougan E. K."/>
            <person name="Rhodes N."/>
            <person name="Thang M."/>
            <person name="Chan C."/>
        </authorList>
    </citation>
    <scope>NUCLEOTIDE SEQUENCE</scope>
</reference>
<sequence length="267" mass="28762">RGTAERYPEGLHMLPSEQQGLLLQWLCRAFQVKTALELGTFTGYSTLCMALVGVRVVSIERSAGQAAVAREFLERAACRLEGLRPGNINNNSSNNNSNNNSSNNNSNNNNSNNNDNDNNNNNNLLGLMDLRVGDARALLPALQAEGQHFDLVYIDADKKSYPSYYNLALRGGLVNPSGILLADNVLFRGHVLARHAAEPPAQAEQGSPGDARNQRIAAALDAFNCLALAGSQTEGVILPGKDGLAVAWHREAREEQSGHETPSSKTS</sequence>
<proteinExistence type="inferred from homology"/>
<feature type="region of interest" description="Disordered" evidence="5">
    <location>
        <begin position="84"/>
        <end position="122"/>
    </location>
</feature>
<dbReference type="GO" id="GO:0032259">
    <property type="term" value="P:methylation"/>
    <property type="evidence" value="ECO:0007669"/>
    <property type="project" value="UniProtKB-KW"/>
</dbReference>
<dbReference type="Proteomes" id="UP000626109">
    <property type="component" value="Unassembled WGS sequence"/>
</dbReference>
<dbReference type="GO" id="GO:0008757">
    <property type="term" value="F:S-adenosylmethionine-dependent methyltransferase activity"/>
    <property type="evidence" value="ECO:0007669"/>
    <property type="project" value="TreeGrafter"/>
</dbReference>
<evidence type="ECO:0000256" key="4">
    <source>
        <dbReference type="ARBA" id="ARBA00023453"/>
    </source>
</evidence>
<dbReference type="InterPro" id="IPR002935">
    <property type="entry name" value="SAM_O-MeTrfase"/>
</dbReference>
<dbReference type="AlphaFoldDB" id="A0A813I1X9"/>
<dbReference type="InterPro" id="IPR029063">
    <property type="entry name" value="SAM-dependent_MTases_sf"/>
</dbReference>
<dbReference type="SUPFAM" id="SSF53335">
    <property type="entry name" value="S-adenosyl-L-methionine-dependent methyltransferases"/>
    <property type="match status" value="1"/>
</dbReference>
<evidence type="ECO:0008006" key="8">
    <source>
        <dbReference type="Google" id="ProtNLM"/>
    </source>
</evidence>
<dbReference type="PANTHER" id="PTHR10509">
    <property type="entry name" value="O-METHYLTRANSFERASE-RELATED"/>
    <property type="match status" value="1"/>
</dbReference>
<dbReference type="InterPro" id="IPR050362">
    <property type="entry name" value="Cation-dep_OMT"/>
</dbReference>
<organism evidence="6 7">
    <name type="scientific">Polarella glacialis</name>
    <name type="common">Dinoflagellate</name>
    <dbReference type="NCBI Taxonomy" id="89957"/>
    <lineage>
        <taxon>Eukaryota</taxon>
        <taxon>Sar</taxon>
        <taxon>Alveolata</taxon>
        <taxon>Dinophyceae</taxon>
        <taxon>Suessiales</taxon>
        <taxon>Suessiaceae</taxon>
        <taxon>Polarella</taxon>
    </lineage>
</organism>
<evidence type="ECO:0000313" key="6">
    <source>
        <dbReference type="EMBL" id="CAE8644497.1"/>
    </source>
</evidence>
<evidence type="ECO:0000313" key="7">
    <source>
        <dbReference type="Proteomes" id="UP000626109"/>
    </source>
</evidence>
<dbReference type="PROSITE" id="PS51682">
    <property type="entry name" value="SAM_OMT_I"/>
    <property type="match status" value="1"/>
</dbReference>
<comment type="caution">
    <text evidence="6">The sequence shown here is derived from an EMBL/GenBank/DDBJ whole genome shotgun (WGS) entry which is preliminary data.</text>
</comment>
<keyword evidence="1" id="KW-0489">Methyltransferase</keyword>
<dbReference type="Gene3D" id="3.40.50.150">
    <property type="entry name" value="Vaccinia Virus protein VP39"/>
    <property type="match status" value="1"/>
</dbReference>
<feature type="compositionally biased region" description="Low complexity" evidence="5">
    <location>
        <begin position="89"/>
        <end position="122"/>
    </location>
</feature>
<evidence type="ECO:0000256" key="1">
    <source>
        <dbReference type="ARBA" id="ARBA00022603"/>
    </source>
</evidence>
<keyword evidence="2" id="KW-0808">Transferase</keyword>
<comment type="similarity">
    <text evidence="4">Belongs to the class I-like SAM-binding methyltransferase superfamily. Cation-dependent O-methyltransferase family.</text>
</comment>
<dbReference type="PANTHER" id="PTHR10509:SF14">
    <property type="entry name" value="CAFFEOYL-COA O-METHYLTRANSFERASE 3-RELATED"/>
    <property type="match status" value="1"/>
</dbReference>
<accession>A0A813I1X9</accession>
<dbReference type="GO" id="GO:0008171">
    <property type="term" value="F:O-methyltransferase activity"/>
    <property type="evidence" value="ECO:0007669"/>
    <property type="project" value="InterPro"/>
</dbReference>
<dbReference type="EMBL" id="CAJNNW010002617">
    <property type="protein sequence ID" value="CAE8644497.1"/>
    <property type="molecule type" value="Genomic_DNA"/>
</dbReference>